<dbReference type="RefSeq" id="WP_145257371.1">
    <property type="nucleotide sequence ID" value="NZ_CP036279.1"/>
</dbReference>
<name>A0A518B1L8_9BACT</name>
<accession>A0A518B1L8</accession>
<gene>
    <name evidence="2" type="ORF">Pan216_17210</name>
</gene>
<keyword evidence="3" id="KW-1185">Reference proteome</keyword>
<organism evidence="2 3">
    <name type="scientific">Kolteria novifilia</name>
    <dbReference type="NCBI Taxonomy" id="2527975"/>
    <lineage>
        <taxon>Bacteria</taxon>
        <taxon>Pseudomonadati</taxon>
        <taxon>Planctomycetota</taxon>
        <taxon>Planctomycetia</taxon>
        <taxon>Kolteriales</taxon>
        <taxon>Kolteriaceae</taxon>
        <taxon>Kolteria</taxon>
    </lineage>
</organism>
<proteinExistence type="predicted"/>
<protein>
    <submittedName>
        <fullName evidence="2">Uncharacterized protein</fullName>
    </submittedName>
</protein>
<dbReference type="AlphaFoldDB" id="A0A518B1L8"/>
<feature type="region of interest" description="Disordered" evidence="1">
    <location>
        <begin position="124"/>
        <end position="165"/>
    </location>
</feature>
<dbReference type="Proteomes" id="UP000317093">
    <property type="component" value="Chromosome"/>
</dbReference>
<dbReference type="KEGG" id="knv:Pan216_17210"/>
<dbReference type="EMBL" id="CP036279">
    <property type="protein sequence ID" value="QDU60868.1"/>
    <property type="molecule type" value="Genomic_DNA"/>
</dbReference>
<sequence length="165" mass="18573">MSSLDGLNASTLLGSSAVRPVSGESGFSSTLADHGRNVAFLARLDSHLVEMYQMAFVSLASRPDSLQFVFATLIHSSIAGLLHRRVDQDERRRRLREVFDEILSGKEVTRDELMRILRDAMGEYTPEFPKREEANDDSSDERANQEEPKRSDSDSDERPMLDLVV</sequence>
<evidence type="ECO:0000256" key="1">
    <source>
        <dbReference type="SAM" id="MobiDB-lite"/>
    </source>
</evidence>
<feature type="compositionally biased region" description="Basic and acidic residues" evidence="1">
    <location>
        <begin position="140"/>
        <end position="165"/>
    </location>
</feature>
<evidence type="ECO:0000313" key="2">
    <source>
        <dbReference type="EMBL" id="QDU60868.1"/>
    </source>
</evidence>
<evidence type="ECO:0000313" key="3">
    <source>
        <dbReference type="Proteomes" id="UP000317093"/>
    </source>
</evidence>
<reference evidence="2 3" key="1">
    <citation type="submission" date="2019-02" db="EMBL/GenBank/DDBJ databases">
        <title>Deep-cultivation of Planctomycetes and their phenomic and genomic characterization uncovers novel biology.</title>
        <authorList>
            <person name="Wiegand S."/>
            <person name="Jogler M."/>
            <person name="Boedeker C."/>
            <person name="Pinto D."/>
            <person name="Vollmers J."/>
            <person name="Rivas-Marin E."/>
            <person name="Kohn T."/>
            <person name="Peeters S.H."/>
            <person name="Heuer A."/>
            <person name="Rast P."/>
            <person name="Oberbeckmann S."/>
            <person name="Bunk B."/>
            <person name="Jeske O."/>
            <person name="Meyerdierks A."/>
            <person name="Storesund J.E."/>
            <person name="Kallscheuer N."/>
            <person name="Luecker S."/>
            <person name="Lage O.M."/>
            <person name="Pohl T."/>
            <person name="Merkel B.J."/>
            <person name="Hornburger P."/>
            <person name="Mueller R.-W."/>
            <person name="Bruemmer F."/>
            <person name="Labrenz M."/>
            <person name="Spormann A.M."/>
            <person name="Op den Camp H."/>
            <person name="Overmann J."/>
            <person name="Amann R."/>
            <person name="Jetten M.S.M."/>
            <person name="Mascher T."/>
            <person name="Medema M.H."/>
            <person name="Devos D.P."/>
            <person name="Kaster A.-K."/>
            <person name="Ovreas L."/>
            <person name="Rohde M."/>
            <person name="Galperin M.Y."/>
            <person name="Jogler C."/>
        </authorList>
    </citation>
    <scope>NUCLEOTIDE SEQUENCE [LARGE SCALE GENOMIC DNA]</scope>
    <source>
        <strain evidence="2 3">Pan216</strain>
    </source>
</reference>